<keyword evidence="4" id="KW-0812">Transmembrane</keyword>
<keyword evidence="6" id="KW-0472">Membrane</keyword>
<keyword evidence="5" id="KW-1133">Transmembrane helix</keyword>
<protein>
    <submittedName>
        <fullName evidence="7">Glycosyltransferase family 92 protein</fullName>
    </submittedName>
</protein>
<dbReference type="PANTHER" id="PTHR21461">
    <property type="entry name" value="GLYCOSYLTRANSFERASE FAMILY 92 PROTEIN"/>
    <property type="match status" value="1"/>
</dbReference>
<evidence type="ECO:0000256" key="4">
    <source>
        <dbReference type="ARBA" id="ARBA00022692"/>
    </source>
</evidence>
<dbReference type="CDD" id="cd00761">
    <property type="entry name" value="Glyco_tranf_GTA_type"/>
    <property type="match status" value="1"/>
</dbReference>
<dbReference type="RefSeq" id="WP_262661091.1">
    <property type="nucleotide sequence ID" value="NZ_JAMHKS010000065.1"/>
</dbReference>
<evidence type="ECO:0000313" key="8">
    <source>
        <dbReference type="Proteomes" id="UP001062027"/>
    </source>
</evidence>
<dbReference type="EMBL" id="JAMHKS010000065">
    <property type="protein sequence ID" value="MCU6676892.1"/>
    <property type="molecule type" value="Genomic_DNA"/>
</dbReference>
<dbReference type="Proteomes" id="UP001062027">
    <property type="component" value="Unassembled WGS sequence"/>
</dbReference>
<evidence type="ECO:0000256" key="6">
    <source>
        <dbReference type="ARBA" id="ARBA00023136"/>
    </source>
</evidence>
<sequence length="283" mass="32812">MKKAVCAIARDESIYITEWIAHNILIGFDTIIIYDNGSVDGMSEMISMLSKKIDIKHILWPTTDGASPQLSAYNDCLKKFKSDFEFIAFIDIDEFLYPKNLNITSYLNEVPTDIAAIAINQLTFGSANHDHYFDDYVTRRFNKCSTFDYSERLWFKSIVNPAKVNSFVSAHKVSISSGKYVYSDFSEVEFDERYNGATKSIISDEIQVNHYILKSKQEFFETKMKRGGVCAVDAQDRAQRYNTEFFEYRNQLINRETFTYPDSYYSEMDKIMLDLKLAVQNTQ</sequence>
<comment type="subcellular location">
    <subcellularLocation>
        <location evidence="1">Membrane</location>
        <topology evidence="1">Single-pass membrane protein</topology>
    </subcellularLocation>
</comment>
<accession>A0ABT2R7N6</accession>
<dbReference type="SUPFAM" id="SSF53448">
    <property type="entry name" value="Nucleotide-diphospho-sugar transferases"/>
    <property type="match status" value="1"/>
</dbReference>
<proteinExistence type="predicted"/>
<reference evidence="7" key="1">
    <citation type="submission" date="2022-05" db="EMBL/GenBank/DDBJ databases">
        <title>Description of a novel species of Leclercia; Leclercia tamurae and the Proposal for a Novel Genus Silvania gen. nov. Containing Two Novel Species Silvania hatchlandensis sp. nov. and Silvania confinis sp. nov. Isolated from the Rhizosphere of Oak.</title>
        <authorList>
            <person name="Maddock D.W."/>
            <person name="Brady C.L."/>
            <person name="Denman S."/>
            <person name="Arnold D."/>
        </authorList>
    </citation>
    <scope>NUCLEOTIDE SEQUENCE</scope>
    <source>
        <strain evidence="7">H6S3</strain>
    </source>
</reference>
<evidence type="ECO:0000256" key="3">
    <source>
        <dbReference type="ARBA" id="ARBA00022679"/>
    </source>
</evidence>
<evidence type="ECO:0000256" key="2">
    <source>
        <dbReference type="ARBA" id="ARBA00022676"/>
    </source>
</evidence>
<dbReference type="PANTHER" id="PTHR21461:SF69">
    <property type="entry name" value="GLYCOSYLTRANSFERASE FAMILY 92 PROTEIN"/>
    <property type="match status" value="1"/>
</dbReference>
<evidence type="ECO:0000256" key="1">
    <source>
        <dbReference type="ARBA" id="ARBA00004167"/>
    </source>
</evidence>
<dbReference type="InterPro" id="IPR008166">
    <property type="entry name" value="Glyco_transf_92"/>
</dbReference>
<dbReference type="Gene3D" id="3.90.550.10">
    <property type="entry name" value="Spore Coat Polysaccharide Biosynthesis Protein SpsA, Chain A"/>
    <property type="match status" value="1"/>
</dbReference>
<name>A0ABT2R7N6_9ENTR</name>
<gene>
    <name evidence="7" type="ORF">M8318_04325</name>
</gene>
<keyword evidence="8" id="KW-1185">Reference proteome</keyword>
<keyword evidence="2" id="KW-0328">Glycosyltransferase</keyword>
<dbReference type="InterPro" id="IPR029044">
    <property type="entry name" value="Nucleotide-diphossugar_trans"/>
</dbReference>
<keyword evidence="3" id="KW-0808">Transferase</keyword>
<evidence type="ECO:0000256" key="5">
    <source>
        <dbReference type="ARBA" id="ARBA00022989"/>
    </source>
</evidence>
<organism evidence="7 8">
    <name type="scientific">Leclercia tamurae</name>
    <dbReference type="NCBI Taxonomy" id="2926467"/>
    <lineage>
        <taxon>Bacteria</taxon>
        <taxon>Pseudomonadati</taxon>
        <taxon>Pseudomonadota</taxon>
        <taxon>Gammaproteobacteria</taxon>
        <taxon>Enterobacterales</taxon>
        <taxon>Enterobacteriaceae</taxon>
        <taxon>Leclercia</taxon>
    </lineage>
</organism>
<dbReference type="Pfam" id="PF01697">
    <property type="entry name" value="Glyco_transf_92"/>
    <property type="match status" value="1"/>
</dbReference>
<evidence type="ECO:0000313" key="7">
    <source>
        <dbReference type="EMBL" id="MCU6676892.1"/>
    </source>
</evidence>
<comment type="caution">
    <text evidence="7">The sequence shown here is derived from an EMBL/GenBank/DDBJ whole genome shotgun (WGS) entry which is preliminary data.</text>
</comment>